<evidence type="ECO:0000256" key="1">
    <source>
        <dbReference type="SAM" id="MobiDB-lite"/>
    </source>
</evidence>
<dbReference type="AlphaFoldDB" id="J4H0T1"/>
<name>J4H0T1_9APHY</name>
<evidence type="ECO:0000256" key="2">
    <source>
        <dbReference type="SAM" id="Phobius"/>
    </source>
</evidence>
<evidence type="ECO:0000313" key="3">
    <source>
        <dbReference type="EMBL" id="CCL98889.1"/>
    </source>
</evidence>
<proteinExistence type="predicted"/>
<evidence type="ECO:0000313" key="4">
    <source>
        <dbReference type="Proteomes" id="UP000006352"/>
    </source>
</evidence>
<keyword evidence="4" id="KW-1185">Reference proteome</keyword>
<keyword evidence="2" id="KW-0812">Transmembrane</keyword>
<feature type="transmembrane region" description="Helical" evidence="2">
    <location>
        <begin position="31"/>
        <end position="54"/>
    </location>
</feature>
<feature type="compositionally biased region" description="Acidic residues" evidence="1">
    <location>
        <begin position="202"/>
        <end position="213"/>
    </location>
</feature>
<dbReference type="RefSeq" id="XP_012178172.1">
    <property type="nucleotide sequence ID" value="XM_012322782.1"/>
</dbReference>
<keyword evidence="2" id="KW-1133">Transmembrane helix</keyword>
<dbReference type="InParanoid" id="J4H0T1"/>
<dbReference type="HOGENOM" id="CLU_572417_0_0_1"/>
<reference evidence="3 4" key="1">
    <citation type="journal article" date="2012" name="Appl. Environ. Microbiol.">
        <title>Short-read sequencing for genomic analysis of the brown rot fungus Fibroporia radiculosa.</title>
        <authorList>
            <person name="Tang J.D."/>
            <person name="Perkins A.D."/>
            <person name="Sonstegard T.S."/>
            <person name="Schroeder S.G."/>
            <person name="Burgess S.C."/>
            <person name="Diehl S.V."/>
        </authorList>
    </citation>
    <scope>NUCLEOTIDE SEQUENCE [LARGE SCALE GENOMIC DNA]</scope>
    <source>
        <strain evidence="3 4">TFFH 294</strain>
    </source>
</reference>
<dbReference type="OrthoDB" id="10691216at2759"/>
<sequence length="477" mass="51498">MAPLPQTASVVHSAAAFVHSEVGTANHALDILLIILGIVVLIAWGTVLTMYLVYRRPSSSEAQETGDIAQSSLTSINPEAHGQPTELEDIKQLPLDTVRSLGVSSRGASVFKRLFSFRKVRPLMDSICAFDDKPAQKNVAQRVSTGCAPKAVSDIESQDVLVIQRQDNVDLPARQIPPPPKCPASTPEADMSGIEQASDATDAADDLPSDTTDDQLSSSGSFHTSISLFLDALKTGDPDVIAAAREKFTPTDPINMCGCGCGGKPSVLPQLTREANSPVSHIDELYRAYWAPTIAQWEADMERAERELMQKLAPIFAVPKVESELCDEYLDESASMYSADSVDDSGYQSEPSQTQIASNYILSFCDKLGDQTTPEAVSFPIPEISIESCDSGSSVSEASWMPLERSLHDLRSSSVDHLEVPAMSWTAPNSTEKSRLKPALPLMDISNISNKTFILGVPPRRGRRNTVVYAAPKGTSS</sequence>
<gene>
    <name evidence="3" type="ORF">FIBRA_00896</name>
</gene>
<feature type="region of interest" description="Disordered" evidence="1">
    <location>
        <begin position="170"/>
        <end position="220"/>
    </location>
</feature>
<dbReference type="EMBL" id="HE796904">
    <property type="protein sequence ID" value="CCL98889.1"/>
    <property type="molecule type" value="Genomic_DNA"/>
</dbReference>
<dbReference type="Proteomes" id="UP000006352">
    <property type="component" value="Unassembled WGS sequence"/>
</dbReference>
<organism evidence="3 4">
    <name type="scientific">Fibroporia radiculosa</name>
    <dbReference type="NCBI Taxonomy" id="599839"/>
    <lineage>
        <taxon>Eukaryota</taxon>
        <taxon>Fungi</taxon>
        <taxon>Dikarya</taxon>
        <taxon>Basidiomycota</taxon>
        <taxon>Agaricomycotina</taxon>
        <taxon>Agaricomycetes</taxon>
        <taxon>Polyporales</taxon>
        <taxon>Fibroporiaceae</taxon>
        <taxon>Fibroporia</taxon>
    </lineage>
</organism>
<protein>
    <submittedName>
        <fullName evidence="3">Uncharacterized protein</fullName>
    </submittedName>
</protein>
<keyword evidence="2" id="KW-0472">Membrane</keyword>
<dbReference type="GeneID" id="24093800"/>
<accession>J4H0T1</accession>